<keyword evidence="1" id="KW-1133">Transmembrane helix</keyword>
<dbReference type="Proteomes" id="UP000019150">
    <property type="component" value="Chromosome"/>
</dbReference>
<dbReference type="OrthoDB" id="3733716at2"/>
<proteinExistence type="predicted"/>
<keyword evidence="1" id="KW-0812">Transmembrane</keyword>
<feature type="transmembrane region" description="Helical" evidence="1">
    <location>
        <begin position="25"/>
        <end position="48"/>
    </location>
</feature>
<protein>
    <recommendedName>
        <fullName evidence="4">DUF4190 domain-containing protein</fullName>
    </recommendedName>
</protein>
<sequence length="107" mass="11138">MTGVNYPHPPPYGYMPYPAPDHPQAGTVLALGILSLFCGLLGPFAWVMGRRTLREIDASGGTIGGRSNVQVGYVIGIVSTVLTALSLVLLVVWIVALVVFAIGASAS</sequence>
<keyword evidence="3" id="KW-1185">Reference proteome</keyword>
<evidence type="ECO:0000256" key="1">
    <source>
        <dbReference type="SAM" id="Phobius"/>
    </source>
</evidence>
<feature type="transmembrane region" description="Helical" evidence="1">
    <location>
        <begin position="69"/>
        <end position="102"/>
    </location>
</feature>
<dbReference type="eggNOG" id="ENOG5033A46">
    <property type="taxonomic scope" value="Bacteria"/>
</dbReference>
<evidence type="ECO:0008006" key="4">
    <source>
        <dbReference type="Google" id="ProtNLM"/>
    </source>
</evidence>
<dbReference type="KEGG" id="nno:NONO_c72570"/>
<evidence type="ECO:0000313" key="3">
    <source>
        <dbReference type="Proteomes" id="UP000019150"/>
    </source>
</evidence>
<keyword evidence="1" id="KW-0472">Membrane</keyword>
<dbReference type="PATRIC" id="fig|1415166.3.peg.7447"/>
<evidence type="ECO:0000313" key="2">
    <source>
        <dbReference type="EMBL" id="AHH22014.1"/>
    </source>
</evidence>
<dbReference type="AlphaFoldDB" id="W5TS85"/>
<gene>
    <name evidence="2" type="ORF">NONO_c72570</name>
</gene>
<dbReference type="EMBL" id="CP006850">
    <property type="protein sequence ID" value="AHH22014.1"/>
    <property type="molecule type" value="Genomic_DNA"/>
</dbReference>
<accession>W5TS85</accession>
<name>W5TS85_9NOCA</name>
<organism evidence="2 3">
    <name type="scientific">Nocardia nova SH22a</name>
    <dbReference type="NCBI Taxonomy" id="1415166"/>
    <lineage>
        <taxon>Bacteria</taxon>
        <taxon>Bacillati</taxon>
        <taxon>Actinomycetota</taxon>
        <taxon>Actinomycetes</taxon>
        <taxon>Mycobacteriales</taxon>
        <taxon>Nocardiaceae</taxon>
        <taxon>Nocardia</taxon>
    </lineage>
</organism>
<dbReference type="STRING" id="1415166.NONO_c72570"/>
<reference evidence="2 3" key="1">
    <citation type="journal article" date="2014" name="Appl. Environ. Microbiol.">
        <title>Insights into the Microbial Degradation of Rubber and Gutta-Percha by Analysis of the Complete Genome of Nocardia nova SH22a.</title>
        <authorList>
            <person name="Luo Q."/>
            <person name="Hiessl S."/>
            <person name="Poehlein A."/>
            <person name="Daniel R."/>
            <person name="Steinbuchel A."/>
        </authorList>
    </citation>
    <scope>NUCLEOTIDE SEQUENCE [LARGE SCALE GENOMIC DNA]</scope>
    <source>
        <strain evidence="2">SH22a</strain>
    </source>
</reference>
<dbReference type="HOGENOM" id="CLU_126534_2_0_11"/>